<sequence length="459" mass="52985">MALAINSYNRKLHELSKESLNAIKGVKTYWYNTHDVWKPTEWPTAATKDEEPKIPSPDIFADLTSLKGTTTDKPAALPTIAQCAVHLELLETFHVLRQKMFWSIPLDKAFDVKEEPRIVHQRDGSEKKLKDDRFAEKRNEKWTKFVTLAVYRFLVWWDKIDGVLENTKDRQGRMSMGSDHLPPLDVLMVWHSFLLNTGRFKKMNFNRNLYKINFPWEHIHNAIDNSKWEYTLLGTARTNFTTLTGLQQDLYSALETDPTAVPRTLVETVRLSPTPTTADQSLVNDLASMVARQTSFIDKMDRHLWIRSPAFAGTMARSLTRYSRFLTLFRLYPGTMLVPTLDIDIAWHTHQLTPSLYLSATQALCGRFINHDDSIAETGLSTGLADTKRVYRERFCEDYELCSCWDCEMLLSALEGRHEVSQGEPGIEELGSRIAEEIAYYRMVEFARRNGKPLPKKRE</sequence>
<name>A0A9P4SL21_9PEZI</name>
<comment type="caution">
    <text evidence="1">The sequence shown here is derived from an EMBL/GenBank/DDBJ whole genome shotgun (WGS) entry which is preliminary data.</text>
</comment>
<dbReference type="PANTHER" id="PTHR34365">
    <property type="entry name" value="ENOLASE (DUF1399)"/>
    <property type="match status" value="1"/>
</dbReference>
<protein>
    <recommendedName>
        <fullName evidence="3">Glycine-rich domain-containing protein 1</fullName>
    </recommendedName>
</protein>
<dbReference type="OrthoDB" id="2684236at2759"/>
<proteinExistence type="predicted"/>
<dbReference type="AlphaFoldDB" id="A0A9P4SL21"/>
<accession>A0A9P4SL21</accession>
<gene>
    <name evidence="1" type="ORF">M501DRAFT_967571</name>
</gene>
<dbReference type="PANTHER" id="PTHR34365:SF7">
    <property type="entry name" value="GLYCINE-RICH DOMAIN-CONTAINING PROTEIN 1"/>
    <property type="match status" value="1"/>
</dbReference>
<organism evidence="1 2">
    <name type="scientific">Patellaria atrata CBS 101060</name>
    <dbReference type="NCBI Taxonomy" id="1346257"/>
    <lineage>
        <taxon>Eukaryota</taxon>
        <taxon>Fungi</taxon>
        <taxon>Dikarya</taxon>
        <taxon>Ascomycota</taxon>
        <taxon>Pezizomycotina</taxon>
        <taxon>Dothideomycetes</taxon>
        <taxon>Dothideomycetes incertae sedis</taxon>
        <taxon>Patellariales</taxon>
        <taxon>Patellariaceae</taxon>
        <taxon>Patellaria</taxon>
    </lineage>
</organism>
<dbReference type="EMBL" id="MU006089">
    <property type="protein sequence ID" value="KAF2843787.1"/>
    <property type="molecule type" value="Genomic_DNA"/>
</dbReference>
<reference evidence="1" key="1">
    <citation type="journal article" date="2020" name="Stud. Mycol.">
        <title>101 Dothideomycetes genomes: a test case for predicting lifestyles and emergence of pathogens.</title>
        <authorList>
            <person name="Haridas S."/>
            <person name="Albert R."/>
            <person name="Binder M."/>
            <person name="Bloem J."/>
            <person name="Labutti K."/>
            <person name="Salamov A."/>
            <person name="Andreopoulos B."/>
            <person name="Baker S."/>
            <person name="Barry K."/>
            <person name="Bills G."/>
            <person name="Bluhm B."/>
            <person name="Cannon C."/>
            <person name="Castanera R."/>
            <person name="Culley D."/>
            <person name="Daum C."/>
            <person name="Ezra D."/>
            <person name="Gonzalez J."/>
            <person name="Henrissat B."/>
            <person name="Kuo A."/>
            <person name="Liang C."/>
            <person name="Lipzen A."/>
            <person name="Lutzoni F."/>
            <person name="Magnuson J."/>
            <person name="Mondo S."/>
            <person name="Nolan M."/>
            <person name="Ohm R."/>
            <person name="Pangilinan J."/>
            <person name="Park H.-J."/>
            <person name="Ramirez L."/>
            <person name="Alfaro M."/>
            <person name="Sun H."/>
            <person name="Tritt A."/>
            <person name="Yoshinaga Y."/>
            <person name="Zwiers L.-H."/>
            <person name="Turgeon B."/>
            <person name="Goodwin S."/>
            <person name="Spatafora J."/>
            <person name="Crous P."/>
            <person name="Grigoriev I."/>
        </authorList>
    </citation>
    <scope>NUCLEOTIDE SEQUENCE</scope>
    <source>
        <strain evidence="1">CBS 101060</strain>
    </source>
</reference>
<evidence type="ECO:0000313" key="1">
    <source>
        <dbReference type="EMBL" id="KAF2843787.1"/>
    </source>
</evidence>
<dbReference type="Pfam" id="PF07173">
    <property type="entry name" value="GRDP-like"/>
    <property type="match status" value="1"/>
</dbReference>
<evidence type="ECO:0008006" key="3">
    <source>
        <dbReference type="Google" id="ProtNLM"/>
    </source>
</evidence>
<evidence type="ECO:0000313" key="2">
    <source>
        <dbReference type="Proteomes" id="UP000799429"/>
    </source>
</evidence>
<dbReference type="Proteomes" id="UP000799429">
    <property type="component" value="Unassembled WGS sequence"/>
</dbReference>
<dbReference type="InterPro" id="IPR009836">
    <property type="entry name" value="GRDP-like"/>
</dbReference>
<keyword evidence="2" id="KW-1185">Reference proteome</keyword>